<gene>
    <name evidence="1" type="ORF">Adt_22518</name>
</gene>
<name>A0ABD1T2K5_9LAMI</name>
<accession>A0ABD1T2K5</accession>
<comment type="caution">
    <text evidence="1">The sequence shown here is derived from an EMBL/GenBank/DDBJ whole genome shotgun (WGS) entry which is preliminary data.</text>
</comment>
<dbReference type="SUPFAM" id="SSF53098">
    <property type="entry name" value="Ribonuclease H-like"/>
    <property type="match status" value="1"/>
</dbReference>
<organism evidence="1 2">
    <name type="scientific">Abeliophyllum distichum</name>
    <dbReference type="NCBI Taxonomy" id="126358"/>
    <lineage>
        <taxon>Eukaryota</taxon>
        <taxon>Viridiplantae</taxon>
        <taxon>Streptophyta</taxon>
        <taxon>Embryophyta</taxon>
        <taxon>Tracheophyta</taxon>
        <taxon>Spermatophyta</taxon>
        <taxon>Magnoliopsida</taxon>
        <taxon>eudicotyledons</taxon>
        <taxon>Gunneridae</taxon>
        <taxon>Pentapetalae</taxon>
        <taxon>asterids</taxon>
        <taxon>lamiids</taxon>
        <taxon>Lamiales</taxon>
        <taxon>Oleaceae</taxon>
        <taxon>Forsythieae</taxon>
        <taxon>Abeliophyllum</taxon>
    </lineage>
</organism>
<dbReference type="EMBL" id="JBFOLK010000006">
    <property type="protein sequence ID" value="KAL2506897.1"/>
    <property type="molecule type" value="Genomic_DNA"/>
</dbReference>
<protein>
    <submittedName>
        <fullName evidence="1">Uncharacterized protein</fullName>
    </submittedName>
</protein>
<dbReference type="InterPro" id="IPR012337">
    <property type="entry name" value="RNaseH-like_sf"/>
</dbReference>
<evidence type="ECO:0000313" key="1">
    <source>
        <dbReference type="EMBL" id="KAL2506897.1"/>
    </source>
</evidence>
<dbReference type="AlphaFoldDB" id="A0ABD1T2K5"/>
<keyword evidence="2" id="KW-1185">Reference proteome</keyword>
<evidence type="ECO:0000313" key="2">
    <source>
        <dbReference type="Proteomes" id="UP001604336"/>
    </source>
</evidence>
<proteinExistence type="predicted"/>
<dbReference type="Proteomes" id="UP001604336">
    <property type="component" value="Unassembled WGS sequence"/>
</dbReference>
<dbReference type="Gene3D" id="3.30.420.10">
    <property type="entry name" value="Ribonuclease H-like superfamily/Ribonuclease H"/>
    <property type="match status" value="1"/>
</dbReference>
<sequence>MLNIEQPKGRIDPLELTEKVVIDEATNNDTEYEAVITGQGLAIQLGVTVVEICSNLQLVVGKILREYEAKDGHMGCLSDESKRHATKIQKVQDYKGPKKGE</sequence>
<dbReference type="InterPro" id="IPR036397">
    <property type="entry name" value="RNaseH_sf"/>
</dbReference>
<reference evidence="2" key="1">
    <citation type="submission" date="2024-07" db="EMBL/GenBank/DDBJ databases">
        <title>Two chromosome-level genome assemblies of Korean endemic species Abeliophyllum distichum and Forsythia ovata (Oleaceae).</title>
        <authorList>
            <person name="Jang H."/>
        </authorList>
    </citation>
    <scope>NUCLEOTIDE SEQUENCE [LARGE SCALE GENOMIC DNA]</scope>
</reference>